<evidence type="ECO:0000256" key="1">
    <source>
        <dbReference type="ARBA" id="ARBA00003929"/>
    </source>
</evidence>
<dbReference type="FunFam" id="1.20.1070.10:FF:000015">
    <property type="entry name" value="Olfactory receptor"/>
    <property type="match status" value="1"/>
</dbReference>
<evidence type="ECO:0000256" key="7">
    <source>
        <dbReference type="ARBA" id="ARBA00023136"/>
    </source>
</evidence>
<feature type="transmembrane region" description="Helical" evidence="11">
    <location>
        <begin position="58"/>
        <end position="80"/>
    </location>
</feature>
<keyword evidence="9 10" id="KW-0807">Transducer</keyword>
<organism evidence="13">
    <name type="scientific">Balaenoptera musculus</name>
    <name type="common">Blue whale</name>
    <dbReference type="NCBI Taxonomy" id="9771"/>
    <lineage>
        <taxon>Eukaryota</taxon>
        <taxon>Metazoa</taxon>
        <taxon>Chordata</taxon>
        <taxon>Craniata</taxon>
        <taxon>Vertebrata</taxon>
        <taxon>Euteleostomi</taxon>
        <taxon>Mammalia</taxon>
        <taxon>Eutheria</taxon>
        <taxon>Laurasiatheria</taxon>
        <taxon>Artiodactyla</taxon>
        <taxon>Whippomorpha</taxon>
        <taxon>Cetacea</taxon>
        <taxon>Mysticeti</taxon>
        <taxon>Balaenopteridae</taxon>
        <taxon>Balaenoptera</taxon>
    </lineage>
</organism>
<evidence type="ECO:0000256" key="10">
    <source>
        <dbReference type="RuleBase" id="RU000688"/>
    </source>
</evidence>
<feature type="transmembrane region" description="Helical" evidence="11">
    <location>
        <begin position="138"/>
        <end position="156"/>
    </location>
</feature>
<sequence>MTNLSIIDEFVLLGLSSDPDIQTMLFVLFLGIDLLTLIGNLMMILVIRADSHLHMPMYFFLGHLSFLDICYSLVTVPKMLHNFLSQKKTISVWGGITQSFFFMIAGVTESCLLSAMAYDRYAAMCHPLPYTVVMNRPLCTAMVGTAWVMGFLNSLVNNLCVQNLQFYGPNIISHFSCELPSHFPLSCSDTTPNTTLLARFSAFLGLVTLPLILFSYSKIILAILSISSSKSQGEAFSTCYSHFTVVLLFYGTYGVITSLLNPLIYSFKNQEVNAGKIYVLCFLPQ</sequence>
<keyword evidence="8 10" id="KW-0675">Receptor</keyword>
<dbReference type="PANTHER" id="PTHR48001">
    <property type="entry name" value="OLFACTORY RECEPTOR"/>
    <property type="match status" value="1"/>
</dbReference>
<comment type="function">
    <text evidence="1">Putative odorant or sperm cell receptor.</text>
</comment>
<protein>
    <recommendedName>
        <fullName evidence="11">Olfactory receptor</fullName>
    </recommendedName>
</protein>
<feature type="transmembrane region" description="Helical" evidence="11">
    <location>
        <begin position="24"/>
        <end position="46"/>
    </location>
</feature>
<dbReference type="GO" id="GO:0004930">
    <property type="term" value="F:G protein-coupled receptor activity"/>
    <property type="evidence" value="ECO:0007669"/>
    <property type="project" value="UniProtKB-KW"/>
</dbReference>
<comment type="subcellular location">
    <subcellularLocation>
        <location evidence="2 11">Cell membrane</location>
        <topology evidence="2 11">Multi-pass membrane protein</topology>
    </subcellularLocation>
</comment>
<proteinExistence type="inferred from homology"/>
<dbReference type="GO" id="GO:0004984">
    <property type="term" value="F:olfactory receptor activity"/>
    <property type="evidence" value="ECO:0007669"/>
    <property type="project" value="InterPro"/>
</dbReference>
<feature type="transmembrane region" description="Helical" evidence="11">
    <location>
        <begin position="100"/>
        <end position="118"/>
    </location>
</feature>
<evidence type="ECO:0000256" key="3">
    <source>
        <dbReference type="ARBA" id="ARBA00022475"/>
    </source>
</evidence>
<dbReference type="Gene3D" id="1.20.1070.10">
    <property type="entry name" value="Rhodopsin 7-helix transmembrane proteins"/>
    <property type="match status" value="1"/>
</dbReference>
<dbReference type="PROSITE" id="PS00237">
    <property type="entry name" value="G_PROTEIN_RECEP_F1_1"/>
    <property type="match status" value="1"/>
</dbReference>
<keyword evidence="3 11" id="KW-1003">Cell membrane</keyword>
<dbReference type="PRINTS" id="PR00237">
    <property type="entry name" value="GPCRRHODOPSN"/>
</dbReference>
<evidence type="ECO:0000313" key="13">
    <source>
        <dbReference type="Ensembl" id="ENSBMSP00010021194.1"/>
    </source>
</evidence>
<dbReference type="Pfam" id="PF13853">
    <property type="entry name" value="7tm_4"/>
    <property type="match status" value="1"/>
</dbReference>
<dbReference type="AlphaFoldDB" id="A0A8C0DI12"/>
<feature type="domain" description="G-protein coupled receptors family 1 profile" evidence="12">
    <location>
        <begin position="39"/>
        <end position="256"/>
    </location>
</feature>
<dbReference type="InterPro" id="IPR000725">
    <property type="entry name" value="Olfact_rcpt"/>
</dbReference>
<evidence type="ECO:0000256" key="8">
    <source>
        <dbReference type="ARBA" id="ARBA00023170"/>
    </source>
</evidence>
<dbReference type="GO" id="GO:0005886">
    <property type="term" value="C:plasma membrane"/>
    <property type="evidence" value="ECO:0007669"/>
    <property type="project" value="UniProtKB-SubCell"/>
</dbReference>
<feature type="transmembrane region" description="Helical" evidence="11">
    <location>
        <begin position="239"/>
        <end position="260"/>
    </location>
</feature>
<keyword evidence="4 10" id="KW-0812">Transmembrane</keyword>
<dbReference type="OMA" id="PNKMILF"/>
<evidence type="ECO:0000256" key="6">
    <source>
        <dbReference type="ARBA" id="ARBA00023040"/>
    </source>
</evidence>
<evidence type="ECO:0000256" key="5">
    <source>
        <dbReference type="ARBA" id="ARBA00022989"/>
    </source>
</evidence>
<dbReference type="InterPro" id="IPR017452">
    <property type="entry name" value="GPCR_Rhodpsn_7TM"/>
</dbReference>
<keyword evidence="11" id="KW-0716">Sensory transduction</keyword>
<dbReference type="GeneTree" id="ENSGT00940000165904"/>
<evidence type="ECO:0000256" key="2">
    <source>
        <dbReference type="ARBA" id="ARBA00004651"/>
    </source>
</evidence>
<dbReference type="PROSITE" id="PS50262">
    <property type="entry name" value="G_PROTEIN_RECEP_F1_2"/>
    <property type="match status" value="1"/>
</dbReference>
<evidence type="ECO:0000259" key="12">
    <source>
        <dbReference type="PROSITE" id="PS50262"/>
    </source>
</evidence>
<keyword evidence="11" id="KW-0552">Olfaction</keyword>
<feature type="transmembrane region" description="Helical" evidence="11">
    <location>
        <begin position="202"/>
        <end position="227"/>
    </location>
</feature>
<evidence type="ECO:0000256" key="9">
    <source>
        <dbReference type="ARBA" id="ARBA00023224"/>
    </source>
</evidence>
<accession>A0A8C0DI12</accession>
<dbReference type="InterPro" id="IPR000276">
    <property type="entry name" value="GPCR_Rhodpsn"/>
</dbReference>
<name>A0A8C0DI12_BALMU</name>
<evidence type="ECO:0000256" key="4">
    <source>
        <dbReference type="ARBA" id="ARBA00022692"/>
    </source>
</evidence>
<dbReference type="PRINTS" id="PR00245">
    <property type="entry name" value="OLFACTORYR"/>
</dbReference>
<keyword evidence="5 11" id="KW-1133">Transmembrane helix</keyword>
<evidence type="ECO:0000256" key="11">
    <source>
        <dbReference type="RuleBase" id="RU363047"/>
    </source>
</evidence>
<keyword evidence="6 10" id="KW-0297">G-protein coupled receptor</keyword>
<comment type="similarity">
    <text evidence="10">Belongs to the G-protein coupled receptor 1 family.</text>
</comment>
<dbReference type="SUPFAM" id="SSF81321">
    <property type="entry name" value="Family A G protein-coupled receptor-like"/>
    <property type="match status" value="1"/>
</dbReference>
<reference evidence="13" key="1">
    <citation type="submission" date="2023-09" db="UniProtKB">
        <authorList>
            <consortium name="Ensembl"/>
        </authorList>
    </citation>
    <scope>IDENTIFICATION</scope>
</reference>
<dbReference type="Ensembl" id="ENSBMST00010023375.1">
    <property type="protein sequence ID" value="ENSBMSP00010021194.1"/>
    <property type="gene ID" value="ENSBMSG00010015426.1"/>
</dbReference>
<keyword evidence="7 11" id="KW-0472">Membrane</keyword>